<evidence type="ECO:0000256" key="2">
    <source>
        <dbReference type="ARBA" id="ARBA00006671"/>
    </source>
</evidence>
<feature type="domain" description="Fimbrial-type adhesion" evidence="6">
    <location>
        <begin position="204"/>
        <end position="359"/>
    </location>
</feature>
<evidence type="ECO:0000256" key="1">
    <source>
        <dbReference type="ARBA" id="ARBA00004561"/>
    </source>
</evidence>
<gene>
    <name evidence="7" type="ORF">GHO27_13780</name>
</gene>
<dbReference type="AlphaFoldDB" id="A0A6L5HTP0"/>
<comment type="caution">
    <text evidence="7">The sequence shown here is derived from an EMBL/GenBank/DDBJ whole genome shotgun (WGS) entry which is preliminary data.</text>
</comment>
<evidence type="ECO:0000256" key="4">
    <source>
        <dbReference type="ARBA" id="ARBA00023263"/>
    </source>
</evidence>
<dbReference type="SUPFAM" id="SSF49401">
    <property type="entry name" value="Bacterial adhesins"/>
    <property type="match status" value="1"/>
</dbReference>
<evidence type="ECO:0000256" key="5">
    <source>
        <dbReference type="SAM" id="SignalP"/>
    </source>
</evidence>
<evidence type="ECO:0000313" key="7">
    <source>
        <dbReference type="EMBL" id="MQU06762.1"/>
    </source>
</evidence>
<feature type="signal peptide" evidence="5">
    <location>
        <begin position="1"/>
        <end position="22"/>
    </location>
</feature>
<dbReference type="Gene3D" id="2.60.40.3310">
    <property type="match status" value="1"/>
</dbReference>
<comment type="similarity">
    <text evidence="2">Belongs to the fimbrial protein family.</text>
</comment>
<proteinExistence type="inferred from homology"/>
<dbReference type="Proteomes" id="UP000478064">
    <property type="component" value="Unassembled WGS sequence"/>
</dbReference>
<dbReference type="InterPro" id="IPR008966">
    <property type="entry name" value="Adhesion_dom_sf"/>
</dbReference>
<dbReference type="PANTHER" id="PTHR33420:SF3">
    <property type="entry name" value="FIMBRIAL SUBUNIT ELFA"/>
    <property type="match status" value="1"/>
</dbReference>
<evidence type="ECO:0000256" key="3">
    <source>
        <dbReference type="ARBA" id="ARBA00022729"/>
    </source>
</evidence>
<dbReference type="RefSeq" id="WP_153374064.1">
    <property type="nucleotide sequence ID" value="NZ_WIVU01000025.1"/>
</dbReference>
<dbReference type="Gene3D" id="2.60.40.1090">
    <property type="entry name" value="Fimbrial-type adhesion domain"/>
    <property type="match status" value="1"/>
</dbReference>
<sequence length="359" mass="37864">MKRLMILLTGLGLIGYSQTGLANTCYWEANLLQGPQLYRQDMGSVYIPRHAEIGSIIGEFNKYGTPTDENRSSLRCTNDGSVILDFTINAVRAISPVLLPPINGEDVNGKVIETNISGVGAYVRLGFPFSGGATNAFTPMGPPVIPFTAIHNQRMSVEFSLSRLSSRVTLIKTGDITPGPQPLDGGTLATSSLTGVGKGFDFGISGTVIQAQCSVSATAVSADPVDLKEWNIADFKGPDTGTTPVPFSIALENCVADPTNNNIATAHIRLDGAKDSVPIDSAKGLFSLSADSDARGIGIQVLTRDGITPFELEKEIPVLAITPGNVVLDFKARLYQTGPTSAIEPGTAKGALAFTITYK</sequence>
<accession>A0A6L5HTP0</accession>
<dbReference type="PANTHER" id="PTHR33420">
    <property type="entry name" value="FIMBRIAL SUBUNIT ELFA-RELATED"/>
    <property type="match status" value="1"/>
</dbReference>
<dbReference type="EMBL" id="WIVU01000025">
    <property type="protein sequence ID" value="MQU06762.1"/>
    <property type="molecule type" value="Genomic_DNA"/>
</dbReference>
<dbReference type="GO" id="GO:0009289">
    <property type="term" value="C:pilus"/>
    <property type="evidence" value="ECO:0007669"/>
    <property type="project" value="UniProtKB-SubCell"/>
</dbReference>
<dbReference type="InterPro" id="IPR050263">
    <property type="entry name" value="Bact_Fimbrial_Adh_Pro"/>
</dbReference>
<evidence type="ECO:0000313" key="8">
    <source>
        <dbReference type="Proteomes" id="UP000478064"/>
    </source>
</evidence>
<keyword evidence="3 5" id="KW-0732">Signal</keyword>
<name>A0A6L5HTP0_9PSED</name>
<evidence type="ECO:0000259" key="6">
    <source>
        <dbReference type="Pfam" id="PF00419"/>
    </source>
</evidence>
<dbReference type="InterPro" id="IPR000259">
    <property type="entry name" value="Adhesion_dom_fimbrial"/>
</dbReference>
<dbReference type="InterPro" id="IPR036937">
    <property type="entry name" value="Adhesion_dom_fimbrial_sf"/>
</dbReference>
<keyword evidence="4" id="KW-0281">Fimbrium</keyword>
<dbReference type="GO" id="GO:0043709">
    <property type="term" value="P:cell adhesion involved in single-species biofilm formation"/>
    <property type="evidence" value="ECO:0007669"/>
    <property type="project" value="TreeGrafter"/>
</dbReference>
<protein>
    <submittedName>
        <fullName evidence="7">Type 1 fimbrial protein</fullName>
    </submittedName>
</protein>
<dbReference type="Pfam" id="PF00419">
    <property type="entry name" value="Fimbrial"/>
    <property type="match status" value="1"/>
</dbReference>
<comment type="subcellular location">
    <subcellularLocation>
        <location evidence="1">Fimbrium</location>
    </subcellularLocation>
</comment>
<organism evidence="7 8">
    <name type="scientific">Pseudomonas helleri</name>
    <dbReference type="NCBI Taxonomy" id="1608996"/>
    <lineage>
        <taxon>Bacteria</taxon>
        <taxon>Pseudomonadati</taxon>
        <taxon>Pseudomonadota</taxon>
        <taxon>Gammaproteobacteria</taxon>
        <taxon>Pseudomonadales</taxon>
        <taxon>Pseudomonadaceae</taxon>
        <taxon>Pseudomonas</taxon>
    </lineage>
</organism>
<reference evidence="7 8" key="1">
    <citation type="submission" date="2019-10" db="EMBL/GenBank/DDBJ databases">
        <title>Evaluation of single-gene subtyping targets for Pseudomonas.</title>
        <authorList>
            <person name="Reichler S.J."/>
            <person name="Orsi R.H."/>
            <person name="Wiedmann M."/>
            <person name="Martin N.H."/>
            <person name="Murphy S.I."/>
        </authorList>
    </citation>
    <scope>NUCLEOTIDE SEQUENCE [LARGE SCALE GENOMIC DNA]</scope>
    <source>
        <strain evidence="7 8">FSL R10-1637</strain>
    </source>
</reference>
<feature type="chain" id="PRO_5026848910" evidence="5">
    <location>
        <begin position="23"/>
        <end position="359"/>
    </location>
</feature>